<dbReference type="GO" id="GO:0006465">
    <property type="term" value="P:signal peptide processing"/>
    <property type="evidence" value="ECO:0007669"/>
    <property type="project" value="TreeGrafter"/>
</dbReference>
<evidence type="ECO:0000259" key="3">
    <source>
        <dbReference type="Pfam" id="PF01478"/>
    </source>
</evidence>
<dbReference type="Proteomes" id="UP000309061">
    <property type="component" value="Chromosome"/>
</dbReference>
<dbReference type="EMBL" id="CP046052">
    <property type="protein sequence ID" value="QGM46182.1"/>
    <property type="molecule type" value="Genomic_DNA"/>
</dbReference>
<feature type="transmembrane region" description="Helical" evidence="2">
    <location>
        <begin position="161"/>
        <end position="187"/>
    </location>
</feature>
<organism evidence="4 5">
    <name type="scientific">Methylocystis heyeri</name>
    <dbReference type="NCBI Taxonomy" id="391905"/>
    <lineage>
        <taxon>Bacteria</taxon>
        <taxon>Pseudomonadati</taxon>
        <taxon>Pseudomonadota</taxon>
        <taxon>Alphaproteobacteria</taxon>
        <taxon>Hyphomicrobiales</taxon>
        <taxon>Methylocystaceae</taxon>
        <taxon>Methylocystis</taxon>
    </lineage>
</organism>
<dbReference type="GO" id="GO:0005886">
    <property type="term" value="C:plasma membrane"/>
    <property type="evidence" value="ECO:0007669"/>
    <property type="project" value="TreeGrafter"/>
</dbReference>
<proteinExistence type="inferred from homology"/>
<keyword evidence="2" id="KW-1133">Transmembrane helix</keyword>
<dbReference type="GO" id="GO:0004190">
    <property type="term" value="F:aspartic-type endopeptidase activity"/>
    <property type="evidence" value="ECO:0007669"/>
    <property type="project" value="InterPro"/>
</dbReference>
<reference evidence="4 5" key="1">
    <citation type="submission" date="2019-11" db="EMBL/GenBank/DDBJ databases">
        <title>The genome sequence of Methylocystis heyeri.</title>
        <authorList>
            <person name="Oshkin I.Y."/>
            <person name="Miroshnikov K."/>
            <person name="Dedysh S.N."/>
        </authorList>
    </citation>
    <scope>NUCLEOTIDE SEQUENCE [LARGE SCALE GENOMIC DNA]</scope>
    <source>
        <strain evidence="4 5">H2</strain>
    </source>
</reference>
<feature type="transmembrane region" description="Helical" evidence="2">
    <location>
        <begin position="117"/>
        <end position="141"/>
    </location>
</feature>
<sequence>MSGVGIVNGMKEIAAAMLVAAPSRRRRRRRLIALFLDGLRARGEGASLVHVLWLFLASLAFVVVKGPHDALQLTALLALFASLMATSLFDAAYLIVPDRQIGVMLASAALFLTRFDGAEILAHIAAAAAAWGLLTLVSFAYERRTGRSGLGAGDAKLFGAAGLWLGPAGLPSCLLAAVASALVSAAIERKAGAPAAHEHVLPFGPHLALGLWLTLAFGPLDWI</sequence>
<dbReference type="Pfam" id="PF01478">
    <property type="entry name" value="Peptidase_A24"/>
    <property type="match status" value="1"/>
</dbReference>
<dbReference type="InterPro" id="IPR050882">
    <property type="entry name" value="Prepilin_peptidase/N-MTase"/>
</dbReference>
<dbReference type="KEGG" id="mhey:H2LOC_011015"/>
<keyword evidence="2" id="KW-0472">Membrane</keyword>
<dbReference type="AlphaFoldDB" id="A0A6B8KEY4"/>
<evidence type="ECO:0000313" key="4">
    <source>
        <dbReference type="EMBL" id="QGM46182.1"/>
    </source>
</evidence>
<feature type="domain" description="Prepilin type IV endopeptidase peptidase" evidence="3">
    <location>
        <begin position="78"/>
        <end position="183"/>
    </location>
</feature>
<dbReference type="InterPro" id="IPR000045">
    <property type="entry name" value="Prepilin_IV_endopep_pep"/>
</dbReference>
<evidence type="ECO:0000256" key="1">
    <source>
        <dbReference type="ARBA" id="ARBA00005801"/>
    </source>
</evidence>
<accession>A0A6B8KEY4</accession>
<keyword evidence="2" id="KW-0812">Transmembrane</keyword>
<gene>
    <name evidence="4" type="ORF">H2LOC_011015</name>
</gene>
<dbReference type="PANTHER" id="PTHR30487">
    <property type="entry name" value="TYPE 4 PREPILIN-LIKE PROTEINS LEADER PEPTIDE-PROCESSING ENZYME"/>
    <property type="match status" value="1"/>
</dbReference>
<evidence type="ECO:0000256" key="2">
    <source>
        <dbReference type="SAM" id="Phobius"/>
    </source>
</evidence>
<comment type="similarity">
    <text evidence="1">Belongs to the peptidase A24 family.</text>
</comment>
<dbReference type="Gene3D" id="1.20.120.1220">
    <property type="match status" value="1"/>
</dbReference>
<feature type="transmembrane region" description="Helical" evidence="2">
    <location>
        <begin position="70"/>
        <end position="96"/>
    </location>
</feature>
<evidence type="ECO:0000313" key="5">
    <source>
        <dbReference type="Proteomes" id="UP000309061"/>
    </source>
</evidence>
<name>A0A6B8KEY4_9HYPH</name>
<dbReference type="PANTHER" id="PTHR30487:SF0">
    <property type="entry name" value="PREPILIN LEADER PEPTIDASE_N-METHYLTRANSFERASE-RELATED"/>
    <property type="match status" value="1"/>
</dbReference>
<protein>
    <submittedName>
        <fullName evidence="4">Prepilin peptidase</fullName>
    </submittedName>
</protein>
<feature type="transmembrane region" description="Helical" evidence="2">
    <location>
        <begin position="45"/>
        <end position="64"/>
    </location>
</feature>
<keyword evidence="5" id="KW-1185">Reference proteome</keyword>
<dbReference type="OrthoDB" id="9789291at2"/>